<evidence type="ECO:0000313" key="2">
    <source>
        <dbReference type="Proteomes" id="UP000190897"/>
    </source>
</evidence>
<dbReference type="Gene3D" id="1.10.10.10">
    <property type="entry name" value="Winged helix-like DNA-binding domain superfamily/Winged helix DNA-binding domain"/>
    <property type="match status" value="1"/>
</dbReference>
<dbReference type="SUPFAM" id="SSF46785">
    <property type="entry name" value="Winged helix' DNA-binding domain"/>
    <property type="match status" value="1"/>
</dbReference>
<protein>
    <submittedName>
        <fullName evidence="1">Molybdate transport system regulatory protein</fullName>
    </submittedName>
</protein>
<dbReference type="PANTHER" id="PTHR30432">
    <property type="entry name" value="TRANSCRIPTIONAL REGULATOR MODE"/>
    <property type="match status" value="1"/>
</dbReference>
<dbReference type="OrthoDB" id="9805928at2"/>
<dbReference type="EMBL" id="FUZA01000002">
    <property type="protein sequence ID" value="SKB71401.1"/>
    <property type="molecule type" value="Genomic_DNA"/>
</dbReference>
<dbReference type="RefSeq" id="WP_082214200.1">
    <property type="nucleotide sequence ID" value="NZ_FUZA01000002.1"/>
</dbReference>
<reference evidence="2" key="1">
    <citation type="submission" date="2017-02" db="EMBL/GenBank/DDBJ databases">
        <authorList>
            <person name="Varghese N."/>
            <person name="Submissions S."/>
        </authorList>
    </citation>
    <scope>NUCLEOTIDE SEQUENCE [LARGE SCALE GENOMIC DNA]</scope>
    <source>
        <strain evidence="2">DSM 22270</strain>
    </source>
</reference>
<keyword evidence="2" id="KW-1185">Reference proteome</keyword>
<proteinExistence type="predicted"/>
<gene>
    <name evidence="1" type="ORF">SAMN05660293_01634</name>
</gene>
<dbReference type="InterPro" id="IPR051815">
    <property type="entry name" value="Molybdate_resp_trans_reg"/>
</dbReference>
<dbReference type="InterPro" id="IPR036388">
    <property type="entry name" value="WH-like_DNA-bd_sf"/>
</dbReference>
<dbReference type="Proteomes" id="UP000190897">
    <property type="component" value="Unassembled WGS sequence"/>
</dbReference>
<dbReference type="STRING" id="651661.SAMN05660293_01634"/>
<dbReference type="AlphaFoldDB" id="A0A1T5DIK6"/>
<evidence type="ECO:0000313" key="1">
    <source>
        <dbReference type="EMBL" id="SKB71401.1"/>
    </source>
</evidence>
<accession>A0A1T5DIK6</accession>
<dbReference type="PANTHER" id="PTHR30432:SF1">
    <property type="entry name" value="DNA-BINDING TRANSCRIPTIONAL DUAL REGULATOR MODE"/>
    <property type="match status" value="1"/>
</dbReference>
<organism evidence="1 2">
    <name type="scientific">Dyadobacter psychrophilus</name>
    <dbReference type="NCBI Taxonomy" id="651661"/>
    <lineage>
        <taxon>Bacteria</taxon>
        <taxon>Pseudomonadati</taxon>
        <taxon>Bacteroidota</taxon>
        <taxon>Cytophagia</taxon>
        <taxon>Cytophagales</taxon>
        <taxon>Spirosomataceae</taxon>
        <taxon>Dyadobacter</taxon>
    </lineage>
</organism>
<name>A0A1T5DIK6_9BACT</name>
<sequence>MEKNIELRFMHWVFVDGIKFFGPGRAELLVHIQDTGSIAKAAKAMEMSYKKAWRMVDEMNAMGKSPYVVAQKGGKQGGGTELTERGKAVLAAYSKLNTKLRAAIEEESELPGLI</sequence>
<dbReference type="InterPro" id="IPR036390">
    <property type="entry name" value="WH_DNA-bd_sf"/>
</dbReference>